<dbReference type="PROSITE" id="PS50240">
    <property type="entry name" value="TRYPSIN_DOM"/>
    <property type="match status" value="1"/>
</dbReference>
<name>A0A8B8CMH7_CRAVI</name>
<reference evidence="10" key="1">
    <citation type="submission" date="2025-08" db="UniProtKB">
        <authorList>
            <consortium name="RefSeq"/>
        </authorList>
    </citation>
    <scope>IDENTIFICATION</scope>
    <source>
        <tissue evidence="10">Whole sample</tissue>
    </source>
</reference>
<feature type="domain" description="Peptidase S1" evidence="8">
    <location>
        <begin position="211"/>
        <end position="451"/>
    </location>
</feature>
<evidence type="ECO:0000259" key="8">
    <source>
        <dbReference type="PROSITE" id="PS50240"/>
    </source>
</evidence>
<dbReference type="GO" id="GO:0006508">
    <property type="term" value="P:proteolysis"/>
    <property type="evidence" value="ECO:0007669"/>
    <property type="project" value="UniProtKB-KW"/>
</dbReference>
<dbReference type="AlphaFoldDB" id="A0A8B8CMH7"/>
<sequence length="454" mass="52124">MDFRSVVIAALLQVPLFCMGAENCTATANNSLDVNSTSATDNTLFPEKIFCNFYTEWTTWSRCNEKCMQTRMRKCRKKDVCGKSRFKERQICSHSTYQCPDHTFTIINSNSRNRAIEDRLYDIFFHPWSKWSPCSDDCKTRRRRRCKTDICAGGYLEEEKSCKTTSDCKKMSLQVKKRSPNKKQGKLKNLKNLKELRNICGRRPNTRSPRIVGGHESIPHSWPWQVEILTKQKRHFCGGTLISPHWVLTAAHCFVRRGRRRKVFVRVGEHDTSVREGTERDIRVSRYIPHPKFDYRLVVNDIALLKLSKPVRISNSTGYACIPKRGKKYRVKPGTLCTTLGWGKTNITAPQNNKALHEVQVPIVKKKKCKKAFSFKVTNSQLCAGYSKGRKDACTGDSGGPLLCLSSRGLKNRKWYVNGVTSYGEGCGQKRKFGIYTDVGRFYRWIAKIISKDL</sequence>
<dbReference type="InterPro" id="IPR009003">
    <property type="entry name" value="Peptidase_S1_PA"/>
</dbReference>
<dbReference type="PROSITE" id="PS50092">
    <property type="entry name" value="TSP1"/>
    <property type="match status" value="2"/>
</dbReference>
<dbReference type="InterPro" id="IPR001314">
    <property type="entry name" value="Peptidase_S1A"/>
</dbReference>
<evidence type="ECO:0000256" key="6">
    <source>
        <dbReference type="RuleBase" id="RU363034"/>
    </source>
</evidence>
<evidence type="ECO:0000256" key="3">
    <source>
        <dbReference type="ARBA" id="ARBA00022801"/>
    </source>
</evidence>
<dbReference type="PROSITE" id="PS00135">
    <property type="entry name" value="TRYPSIN_SER"/>
    <property type="match status" value="1"/>
</dbReference>
<keyword evidence="2 7" id="KW-0732">Signal</keyword>
<protein>
    <submittedName>
        <fullName evidence="10">Trypsin-like</fullName>
    </submittedName>
</protein>
<dbReference type="OrthoDB" id="10004439at2759"/>
<dbReference type="PANTHER" id="PTHR24252:SF7">
    <property type="entry name" value="HYALIN"/>
    <property type="match status" value="1"/>
</dbReference>
<feature type="signal peptide" evidence="7">
    <location>
        <begin position="1"/>
        <end position="20"/>
    </location>
</feature>
<feature type="chain" id="PRO_5034842722" evidence="7">
    <location>
        <begin position="21"/>
        <end position="454"/>
    </location>
</feature>
<dbReference type="PRINTS" id="PR00722">
    <property type="entry name" value="CHYMOTRYPSIN"/>
</dbReference>
<dbReference type="Proteomes" id="UP000694844">
    <property type="component" value="Chromosome 2"/>
</dbReference>
<dbReference type="FunFam" id="2.40.10.10:FF:000120">
    <property type="entry name" value="Putative serine protease"/>
    <property type="match status" value="1"/>
</dbReference>
<keyword evidence="5" id="KW-1015">Disulfide bond</keyword>
<dbReference type="CDD" id="cd00190">
    <property type="entry name" value="Tryp_SPc"/>
    <property type="match status" value="1"/>
</dbReference>
<evidence type="ECO:0000256" key="4">
    <source>
        <dbReference type="ARBA" id="ARBA00022825"/>
    </source>
</evidence>
<dbReference type="InterPro" id="IPR018114">
    <property type="entry name" value="TRYPSIN_HIS"/>
</dbReference>
<evidence type="ECO:0000313" key="9">
    <source>
        <dbReference type="Proteomes" id="UP000694844"/>
    </source>
</evidence>
<accession>A0A8B8CMH7</accession>
<keyword evidence="3 6" id="KW-0378">Hydrolase</keyword>
<dbReference type="InterPro" id="IPR033116">
    <property type="entry name" value="TRYPSIN_SER"/>
</dbReference>
<dbReference type="SMART" id="SM00209">
    <property type="entry name" value="TSP1"/>
    <property type="match status" value="2"/>
</dbReference>
<dbReference type="GeneID" id="111120542"/>
<dbReference type="InterPro" id="IPR001254">
    <property type="entry name" value="Trypsin_dom"/>
</dbReference>
<dbReference type="KEGG" id="cvn:111120542"/>
<dbReference type="InterPro" id="IPR043504">
    <property type="entry name" value="Peptidase_S1_PA_chymotrypsin"/>
</dbReference>
<dbReference type="SMART" id="SM00020">
    <property type="entry name" value="Tryp_SPc"/>
    <property type="match status" value="1"/>
</dbReference>
<dbReference type="Gene3D" id="2.40.10.10">
    <property type="entry name" value="Trypsin-like serine proteases"/>
    <property type="match status" value="1"/>
</dbReference>
<evidence type="ECO:0000313" key="10">
    <source>
        <dbReference type="RefSeq" id="XP_022317048.1"/>
    </source>
</evidence>
<dbReference type="Pfam" id="PF00089">
    <property type="entry name" value="Trypsin"/>
    <property type="match status" value="1"/>
</dbReference>
<dbReference type="SUPFAM" id="SSF50494">
    <property type="entry name" value="Trypsin-like serine proteases"/>
    <property type="match status" value="1"/>
</dbReference>
<keyword evidence="9" id="KW-1185">Reference proteome</keyword>
<dbReference type="PANTHER" id="PTHR24252">
    <property type="entry name" value="ACROSIN-RELATED"/>
    <property type="match status" value="1"/>
</dbReference>
<evidence type="ECO:0000256" key="1">
    <source>
        <dbReference type="ARBA" id="ARBA00022670"/>
    </source>
</evidence>
<dbReference type="InterPro" id="IPR000884">
    <property type="entry name" value="TSP1_rpt"/>
</dbReference>
<organism evidence="9 10">
    <name type="scientific">Crassostrea virginica</name>
    <name type="common">Eastern oyster</name>
    <dbReference type="NCBI Taxonomy" id="6565"/>
    <lineage>
        <taxon>Eukaryota</taxon>
        <taxon>Metazoa</taxon>
        <taxon>Spiralia</taxon>
        <taxon>Lophotrochozoa</taxon>
        <taxon>Mollusca</taxon>
        <taxon>Bivalvia</taxon>
        <taxon>Autobranchia</taxon>
        <taxon>Pteriomorphia</taxon>
        <taxon>Ostreida</taxon>
        <taxon>Ostreoidea</taxon>
        <taxon>Ostreidae</taxon>
        <taxon>Crassostrea</taxon>
    </lineage>
</organism>
<dbReference type="PROSITE" id="PS00134">
    <property type="entry name" value="TRYPSIN_HIS"/>
    <property type="match status" value="1"/>
</dbReference>
<keyword evidence="4 6" id="KW-0720">Serine protease</keyword>
<keyword evidence="1 6" id="KW-0645">Protease</keyword>
<dbReference type="GO" id="GO:0004252">
    <property type="term" value="F:serine-type endopeptidase activity"/>
    <property type="evidence" value="ECO:0007669"/>
    <property type="project" value="InterPro"/>
</dbReference>
<evidence type="ECO:0000256" key="5">
    <source>
        <dbReference type="ARBA" id="ARBA00023157"/>
    </source>
</evidence>
<gene>
    <name evidence="10" type="primary">LOC111120542</name>
</gene>
<proteinExistence type="predicted"/>
<evidence type="ECO:0000256" key="2">
    <source>
        <dbReference type="ARBA" id="ARBA00022729"/>
    </source>
</evidence>
<dbReference type="RefSeq" id="XP_022317048.1">
    <property type="nucleotide sequence ID" value="XM_022461340.1"/>
</dbReference>
<evidence type="ECO:0000256" key="7">
    <source>
        <dbReference type="SAM" id="SignalP"/>
    </source>
</evidence>